<evidence type="ECO:0000313" key="2">
    <source>
        <dbReference type="EMBL" id="MDU8993288.1"/>
    </source>
</evidence>
<evidence type="ECO:0000313" key="3">
    <source>
        <dbReference type="Proteomes" id="UP001257627"/>
    </source>
</evidence>
<accession>A0ABU3UH87</accession>
<dbReference type="RefSeq" id="WP_164331834.1">
    <property type="nucleotide sequence ID" value="NZ_CP107955.1"/>
</dbReference>
<dbReference type="EMBL" id="JARAKF010000001">
    <property type="protein sequence ID" value="MDU8993288.1"/>
    <property type="molecule type" value="Genomic_DNA"/>
</dbReference>
<feature type="region of interest" description="Disordered" evidence="1">
    <location>
        <begin position="35"/>
        <end position="54"/>
    </location>
</feature>
<organism evidence="2 3">
    <name type="scientific">Streptomyces mirabilis</name>
    <dbReference type="NCBI Taxonomy" id="68239"/>
    <lineage>
        <taxon>Bacteria</taxon>
        <taxon>Bacillati</taxon>
        <taxon>Actinomycetota</taxon>
        <taxon>Actinomycetes</taxon>
        <taxon>Kitasatosporales</taxon>
        <taxon>Streptomycetaceae</taxon>
        <taxon>Streptomyces</taxon>
    </lineage>
</organism>
<evidence type="ECO:0000256" key="1">
    <source>
        <dbReference type="SAM" id="MobiDB-lite"/>
    </source>
</evidence>
<dbReference type="Proteomes" id="UP001257627">
    <property type="component" value="Unassembled WGS sequence"/>
</dbReference>
<protein>
    <submittedName>
        <fullName evidence="2">Uncharacterized protein</fullName>
    </submittedName>
</protein>
<proteinExistence type="predicted"/>
<reference evidence="2 3" key="1">
    <citation type="submission" date="2023-02" db="EMBL/GenBank/DDBJ databases">
        <authorList>
            <person name="Maleckis M."/>
        </authorList>
    </citation>
    <scope>NUCLEOTIDE SEQUENCE [LARGE SCALE GENOMIC DNA]</scope>
    <source>
        <strain evidence="2 3">P8-A2</strain>
    </source>
</reference>
<name>A0ABU3UH87_9ACTN</name>
<sequence length="54" mass="5634">MTGSGPGRPPGCPGCPAAGWENDFDIEQVRKVLHSRTTTPPQDELDTAKVGAGK</sequence>
<keyword evidence="3" id="KW-1185">Reference proteome</keyword>
<gene>
    <name evidence="2" type="ORF">PU648_13190</name>
</gene>
<comment type="caution">
    <text evidence="2">The sequence shown here is derived from an EMBL/GenBank/DDBJ whole genome shotgun (WGS) entry which is preliminary data.</text>
</comment>